<proteinExistence type="predicted"/>
<sequence>MSSIQSQQEFVIPRNQYVPNRNNTFQPRPNESLMIRELCVGRIVFLPQSARGIESVRCILPHSPCKRPELYNLAYEHYFVILDVFQQHNGEAKCYICQLTSKKVARRQRYRDKRILIKGPSAQPNFSLEQVYLEQGSMPKQSYIRVHHVYQISCSLLRATRVGSASFCNRISKESYYHLMQELDLKAGVYESTSSVIRFGATIRREDSGPSPNGSSSGQSSQALTVLARPNSQADFNLSNLQHGAIPWALDSLSISISILPVRQLMAEWNSDGHYHLHPAFTLPPQVNPSRMLLQASQLASSDPTTPANTEIEPTHRSSQLKHLRYPPPLGLKKALVLLSNPLSSFPHYLLKAVLFIGTKPWGKFCLYSLVLLACYYTGTLKFGFLVIKGLDGWLDTLGNWSVRGYFDIVRVLRGSMKFMGRLTSSVLMRVVNVVGSLLRVVGLWAVRRIVRQR</sequence>
<accession>A0A4Z1GW73</accession>
<keyword evidence="2" id="KW-1133">Transmembrane helix</keyword>
<feature type="region of interest" description="Disordered" evidence="1">
    <location>
        <begin position="204"/>
        <end position="223"/>
    </location>
</feature>
<protein>
    <submittedName>
        <fullName evidence="3">Uncharacterized protein</fullName>
    </submittedName>
</protein>
<comment type="caution">
    <text evidence="3">The sequence shown here is derived from an EMBL/GenBank/DDBJ whole genome shotgun (WGS) entry which is preliminary data.</text>
</comment>
<organism evidence="3 4">
    <name type="scientific">Botrytis hyacinthi</name>
    <dbReference type="NCBI Taxonomy" id="278943"/>
    <lineage>
        <taxon>Eukaryota</taxon>
        <taxon>Fungi</taxon>
        <taxon>Dikarya</taxon>
        <taxon>Ascomycota</taxon>
        <taxon>Pezizomycotina</taxon>
        <taxon>Leotiomycetes</taxon>
        <taxon>Helotiales</taxon>
        <taxon>Sclerotiniaceae</taxon>
        <taxon>Botrytis</taxon>
    </lineage>
</organism>
<evidence type="ECO:0000256" key="2">
    <source>
        <dbReference type="SAM" id="Phobius"/>
    </source>
</evidence>
<dbReference type="EMBL" id="PQXK01000092">
    <property type="protein sequence ID" value="TGO37647.1"/>
    <property type="molecule type" value="Genomic_DNA"/>
</dbReference>
<evidence type="ECO:0000313" key="4">
    <source>
        <dbReference type="Proteomes" id="UP000297814"/>
    </source>
</evidence>
<keyword evidence="4" id="KW-1185">Reference proteome</keyword>
<feature type="transmembrane region" description="Helical" evidence="2">
    <location>
        <begin position="365"/>
        <end position="388"/>
    </location>
</feature>
<feature type="compositionally biased region" description="Polar residues" evidence="1">
    <location>
        <begin position="300"/>
        <end position="309"/>
    </location>
</feature>
<reference evidence="3 4" key="1">
    <citation type="submission" date="2017-12" db="EMBL/GenBank/DDBJ databases">
        <title>Comparative genomics of Botrytis spp.</title>
        <authorList>
            <person name="Valero-Jimenez C.A."/>
            <person name="Tapia P."/>
            <person name="Veloso J."/>
            <person name="Silva-Moreno E."/>
            <person name="Staats M."/>
            <person name="Valdes J.H."/>
            <person name="Van Kan J.A.L."/>
        </authorList>
    </citation>
    <scope>NUCLEOTIDE SEQUENCE [LARGE SCALE GENOMIC DNA]</scope>
    <source>
        <strain evidence="3 4">Bh0001</strain>
    </source>
</reference>
<feature type="region of interest" description="Disordered" evidence="1">
    <location>
        <begin position="300"/>
        <end position="319"/>
    </location>
</feature>
<evidence type="ECO:0000256" key="1">
    <source>
        <dbReference type="SAM" id="MobiDB-lite"/>
    </source>
</evidence>
<feature type="transmembrane region" description="Helical" evidence="2">
    <location>
        <begin position="427"/>
        <end position="447"/>
    </location>
</feature>
<gene>
    <name evidence="3" type="ORF">BHYA_0092g00300</name>
</gene>
<keyword evidence="2" id="KW-0472">Membrane</keyword>
<feature type="compositionally biased region" description="Low complexity" evidence="1">
    <location>
        <begin position="209"/>
        <end position="222"/>
    </location>
</feature>
<dbReference type="Proteomes" id="UP000297814">
    <property type="component" value="Unassembled WGS sequence"/>
</dbReference>
<name>A0A4Z1GW73_9HELO</name>
<dbReference type="AlphaFoldDB" id="A0A4Z1GW73"/>
<keyword evidence="2" id="KW-0812">Transmembrane</keyword>
<evidence type="ECO:0000313" key="3">
    <source>
        <dbReference type="EMBL" id="TGO37647.1"/>
    </source>
</evidence>